<feature type="region of interest" description="Disordered" evidence="1">
    <location>
        <begin position="34"/>
        <end position="185"/>
    </location>
</feature>
<feature type="compositionally biased region" description="Low complexity" evidence="1">
    <location>
        <begin position="93"/>
        <end position="117"/>
    </location>
</feature>
<dbReference type="RefSeq" id="WP_104983318.1">
    <property type="nucleotide sequence ID" value="NZ_CP012673.1"/>
</dbReference>
<sequence>MPISLRSPGTSCSPGIPRRRLRSGLALALVLGASTASAQPARRPAQPAAAPAQPPAGQAGAPQPGAAPAAPAQPGAAPAQPRGAQPTPPAPAQPGAASPTPAQPGAAPAQPGAAPAQPAAPPVPAGGNDVEAMEPPAATSEPLLPQPGPAAAGPTAPQPETPAASAGPDAAEQPERKATQGEIGARPSEVYAEDWWSHARPTFEFHGYYRLRWELFNSFALGRVDTRDRALWPHPTDNSYSNASEILHCDPVEASNGTRTFRRCESDTQAGANMRFRLNPELHISDNLRILSQVDLLDNVVLGSTPEGYANRPGAGGGYEVVGRGGYSPLGAFAGTQWAPRAGVNSTTDSISVKRIWGEYMTPIGLLRFGRMPNHWGLGMVANSGDGYDSDYQSTVDRLMLVTGIKKYDLYFAGAWDWTNEGATSASLQELEGQPYDLAQGDDVDQYVFVAVRRKNPELQKLELARGNTVVNGGVYFAYRKQTLANDSTDSDEAASLGQPGDNVASGYVHRGAEMIIPDVWFQLLYKKFRFELEAAMIYGALDTRTQDDADYQNLLSPKDSGWGIRQFGIATQTELTAMEDRLRVNFGFGYATGDDDVPGLEPQGSTALGAVDPQNSADRTYSTFRFHPDYRVDQILFRNILSRVQGAYYFRPGVEYDFARDKNGQRLGGGAALIWSRASEFVQAPGNARDLGVELNAQLYFQSKDGTLNDNPDKMGGFYTALQYGVLFPLGGLGHLPGETEDTVDLDTAQTLRWYLGILF</sequence>
<evidence type="ECO:0000313" key="4">
    <source>
        <dbReference type="Proteomes" id="UP000238348"/>
    </source>
</evidence>
<dbReference type="NCBIfam" id="TIGR04551">
    <property type="entry name" value="TIGR04551 family protein"/>
    <property type="match status" value="1"/>
</dbReference>
<keyword evidence="2" id="KW-0732">Signal</keyword>
<evidence type="ECO:0000256" key="1">
    <source>
        <dbReference type="SAM" id="MobiDB-lite"/>
    </source>
</evidence>
<evidence type="ECO:0000313" key="3">
    <source>
        <dbReference type="EMBL" id="AUX44851.1"/>
    </source>
</evidence>
<proteinExistence type="predicted"/>
<organism evidence="3 4">
    <name type="scientific">Sorangium cellulosum</name>
    <name type="common">Polyangium cellulosum</name>
    <dbReference type="NCBI Taxonomy" id="56"/>
    <lineage>
        <taxon>Bacteria</taxon>
        <taxon>Pseudomonadati</taxon>
        <taxon>Myxococcota</taxon>
        <taxon>Polyangia</taxon>
        <taxon>Polyangiales</taxon>
        <taxon>Polyangiaceae</taxon>
        <taxon>Sorangium</taxon>
    </lineage>
</organism>
<dbReference type="AlphaFoldDB" id="A0A2L0EZX8"/>
<dbReference type="OrthoDB" id="5495168at2"/>
<reference evidence="3 4" key="1">
    <citation type="submission" date="2015-09" db="EMBL/GenBank/DDBJ databases">
        <title>Sorangium comparison.</title>
        <authorList>
            <person name="Zaburannyi N."/>
            <person name="Bunk B."/>
            <person name="Overmann J."/>
            <person name="Mueller R."/>
        </authorList>
    </citation>
    <scope>NUCLEOTIDE SEQUENCE [LARGE SCALE GENOMIC DNA]</scope>
    <source>
        <strain evidence="3 4">So ce26</strain>
    </source>
</reference>
<dbReference type="Proteomes" id="UP000238348">
    <property type="component" value="Chromosome"/>
</dbReference>
<protein>
    <recommendedName>
        <fullName evidence="5">TIGR04551 family protein</fullName>
    </recommendedName>
</protein>
<dbReference type="EMBL" id="CP012673">
    <property type="protein sequence ID" value="AUX44851.1"/>
    <property type="molecule type" value="Genomic_DNA"/>
</dbReference>
<gene>
    <name evidence="3" type="ORF">SOCE26_063200</name>
</gene>
<accession>A0A2L0EZX8</accession>
<evidence type="ECO:0000256" key="2">
    <source>
        <dbReference type="SAM" id="SignalP"/>
    </source>
</evidence>
<name>A0A2L0EZX8_SORCE</name>
<dbReference type="InterPro" id="IPR030884">
    <property type="entry name" value="CHP04551"/>
</dbReference>
<feature type="chain" id="PRO_5014901487" description="TIGR04551 family protein" evidence="2">
    <location>
        <begin position="39"/>
        <end position="761"/>
    </location>
</feature>
<feature type="signal peptide" evidence="2">
    <location>
        <begin position="1"/>
        <end position="38"/>
    </location>
</feature>
<feature type="compositionally biased region" description="Low complexity" evidence="1">
    <location>
        <begin position="34"/>
        <end position="85"/>
    </location>
</feature>
<evidence type="ECO:0008006" key="5">
    <source>
        <dbReference type="Google" id="ProtNLM"/>
    </source>
</evidence>